<dbReference type="GO" id="GO:0030182">
    <property type="term" value="P:neuron differentiation"/>
    <property type="evidence" value="ECO:0007669"/>
    <property type="project" value="TreeGrafter"/>
</dbReference>
<dbReference type="GO" id="GO:0005634">
    <property type="term" value="C:nucleus"/>
    <property type="evidence" value="ECO:0007669"/>
    <property type="project" value="UniProtKB-SubCell"/>
</dbReference>
<feature type="compositionally biased region" description="Basic residues" evidence="6">
    <location>
        <begin position="1"/>
        <end position="10"/>
    </location>
</feature>
<reference evidence="8" key="1">
    <citation type="submission" date="2021-02" db="EMBL/GenBank/DDBJ databases">
        <authorList>
            <person name="Nowell W R."/>
        </authorList>
    </citation>
    <scope>NUCLEOTIDE SEQUENCE</scope>
</reference>
<accession>A0A820MUQ8</accession>
<feature type="compositionally biased region" description="Polar residues" evidence="6">
    <location>
        <begin position="89"/>
        <end position="102"/>
    </location>
</feature>
<comment type="caution">
    <text evidence="8">The sequence shown here is derived from an EMBL/GenBank/DDBJ whole genome shotgun (WGS) entry which is preliminary data.</text>
</comment>
<evidence type="ECO:0000256" key="1">
    <source>
        <dbReference type="ARBA" id="ARBA00004123"/>
    </source>
</evidence>
<dbReference type="PANTHER" id="PTHR24208">
    <property type="entry name" value="LIM/HOMEOBOX PROTEIN LHX"/>
    <property type="match status" value="1"/>
</dbReference>
<keyword evidence="2 5" id="KW-0238">DNA-binding</keyword>
<organism evidence="8 9">
    <name type="scientific">Adineta steineri</name>
    <dbReference type="NCBI Taxonomy" id="433720"/>
    <lineage>
        <taxon>Eukaryota</taxon>
        <taxon>Metazoa</taxon>
        <taxon>Spiralia</taxon>
        <taxon>Gnathifera</taxon>
        <taxon>Rotifera</taxon>
        <taxon>Eurotatoria</taxon>
        <taxon>Bdelloidea</taxon>
        <taxon>Adinetida</taxon>
        <taxon>Adinetidae</taxon>
        <taxon>Adineta</taxon>
    </lineage>
</organism>
<proteinExistence type="predicted"/>
<sequence length="171" mass="18145">PETRPPKSRSKSTTGGEKKKPATPRGNKKKSLVPSTSTDLPVPTEGESVQPPPSTEPIAQIATTPEPTSTPTKRQMSGTDSEDFDDQQHSQPTNGKSGNESDGSMGDGDRSLNTAPSTSSSTAPEKKGARTTIRPQQLDVLCKAYDSCSKPNKAQREQLVADTGLSLRVIQ</sequence>
<dbReference type="Gene3D" id="1.10.10.60">
    <property type="entry name" value="Homeodomain-like"/>
    <property type="match status" value="1"/>
</dbReference>
<dbReference type="Proteomes" id="UP000663881">
    <property type="component" value="Unassembled WGS sequence"/>
</dbReference>
<evidence type="ECO:0000256" key="6">
    <source>
        <dbReference type="SAM" id="MobiDB-lite"/>
    </source>
</evidence>
<feature type="domain" description="Homeobox" evidence="7">
    <location>
        <begin position="128"/>
        <end position="171"/>
    </location>
</feature>
<dbReference type="CDD" id="cd00086">
    <property type="entry name" value="homeodomain"/>
    <property type="match status" value="1"/>
</dbReference>
<keyword evidence="3 5" id="KW-0371">Homeobox</keyword>
<dbReference type="InterPro" id="IPR001356">
    <property type="entry name" value="HD"/>
</dbReference>
<dbReference type="InterPro" id="IPR009057">
    <property type="entry name" value="Homeodomain-like_sf"/>
</dbReference>
<feature type="region of interest" description="Disordered" evidence="6">
    <location>
        <begin position="1"/>
        <end position="134"/>
    </location>
</feature>
<dbReference type="AlphaFoldDB" id="A0A820MUQ8"/>
<evidence type="ECO:0000256" key="3">
    <source>
        <dbReference type="ARBA" id="ARBA00023155"/>
    </source>
</evidence>
<comment type="subcellular location">
    <subcellularLocation>
        <location evidence="1 5">Nucleus</location>
    </subcellularLocation>
</comment>
<evidence type="ECO:0000256" key="2">
    <source>
        <dbReference type="ARBA" id="ARBA00023125"/>
    </source>
</evidence>
<dbReference type="GO" id="GO:0000977">
    <property type="term" value="F:RNA polymerase II transcription regulatory region sequence-specific DNA binding"/>
    <property type="evidence" value="ECO:0007669"/>
    <property type="project" value="TreeGrafter"/>
</dbReference>
<feature type="compositionally biased region" description="Low complexity" evidence="6">
    <location>
        <begin position="114"/>
        <end position="123"/>
    </location>
</feature>
<feature type="non-terminal residue" evidence="8">
    <location>
        <position position="171"/>
    </location>
</feature>
<dbReference type="InterPro" id="IPR050453">
    <property type="entry name" value="LIM_Homeobox_TF"/>
</dbReference>
<gene>
    <name evidence="8" type="ORF">OKA104_LOCUS50213</name>
</gene>
<evidence type="ECO:0000313" key="8">
    <source>
        <dbReference type="EMBL" id="CAF4378313.1"/>
    </source>
</evidence>
<protein>
    <recommendedName>
        <fullName evidence="7">Homeobox domain-containing protein</fullName>
    </recommendedName>
</protein>
<evidence type="ECO:0000256" key="4">
    <source>
        <dbReference type="ARBA" id="ARBA00023242"/>
    </source>
</evidence>
<dbReference type="SUPFAM" id="SSF46689">
    <property type="entry name" value="Homeodomain-like"/>
    <property type="match status" value="1"/>
</dbReference>
<evidence type="ECO:0000313" key="9">
    <source>
        <dbReference type="Proteomes" id="UP000663881"/>
    </source>
</evidence>
<keyword evidence="4 5" id="KW-0539">Nucleus</keyword>
<dbReference type="GO" id="GO:0000981">
    <property type="term" value="F:DNA-binding transcription factor activity, RNA polymerase II-specific"/>
    <property type="evidence" value="ECO:0007669"/>
    <property type="project" value="TreeGrafter"/>
</dbReference>
<dbReference type="PANTHER" id="PTHR24208:SF166">
    <property type="entry name" value="LIM HOMEOBOX TRANSCRIPTION FACTOR 1 ALPHA, ISOFORM B"/>
    <property type="match status" value="1"/>
</dbReference>
<name>A0A820MUQ8_9BILA</name>
<evidence type="ECO:0000256" key="5">
    <source>
        <dbReference type="RuleBase" id="RU000682"/>
    </source>
</evidence>
<feature type="non-terminal residue" evidence="8">
    <location>
        <position position="1"/>
    </location>
</feature>
<dbReference type="Pfam" id="PF00046">
    <property type="entry name" value="Homeodomain"/>
    <property type="match status" value="1"/>
</dbReference>
<dbReference type="EMBL" id="CAJOAY010024847">
    <property type="protein sequence ID" value="CAF4378313.1"/>
    <property type="molecule type" value="Genomic_DNA"/>
</dbReference>
<evidence type="ECO:0000259" key="7">
    <source>
        <dbReference type="Pfam" id="PF00046"/>
    </source>
</evidence>
<feature type="compositionally biased region" description="Polar residues" evidence="6">
    <location>
        <begin position="61"/>
        <end position="79"/>
    </location>
</feature>